<keyword evidence="3" id="KW-1185">Reference proteome</keyword>
<feature type="compositionally biased region" description="Basic and acidic residues" evidence="1">
    <location>
        <begin position="24"/>
        <end position="35"/>
    </location>
</feature>
<gene>
    <name evidence="2" type="ORF">E2C01_079714</name>
</gene>
<reference evidence="2 3" key="1">
    <citation type="submission" date="2019-05" db="EMBL/GenBank/DDBJ databases">
        <title>Another draft genome of Portunus trituberculatus and its Hox gene families provides insights of decapod evolution.</title>
        <authorList>
            <person name="Jeong J.-H."/>
            <person name="Song I."/>
            <person name="Kim S."/>
            <person name="Choi T."/>
            <person name="Kim D."/>
            <person name="Ryu S."/>
            <person name="Kim W."/>
        </authorList>
    </citation>
    <scope>NUCLEOTIDE SEQUENCE [LARGE SCALE GENOMIC DNA]</scope>
    <source>
        <tissue evidence="2">Muscle</tissue>
    </source>
</reference>
<dbReference type="AlphaFoldDB" id="A0A5B7IS27"/>
<organism evidence="2 3">
    <name type="scientific">Portunus trituberculatus</name>
    <name type="common">Swimming crab</name>
    <name type="synonym">Neptunus trituberculatus</name>
    <dbReference type="NCBI Taxonomy" id="210409"/>
    <lineage>
        <taxon>Eukaryota</taxon>
        <taxon>Metazoa</taxon>
        <taxon>Ecdysozoa</taxon>
        <taxon>Arthropoda</taxon>
        <taxon>Crustacea</taxon>
        <taxon>Multicrustacea</taxon>
        <taxon>Malacostraca</taxon>
        <taxon>Eumalacostraca</taxon>
        <taxon>Eucarida</taxon>
        <taxon>Decapoda</taxon>
        <taxon>Pleocyemata</taxon>
        <taxon>Brachyura</taxon>
        <taxon>Eubrachyura</taxon>
        <taxon>Portunoidea</taxon>
        <taxon>Portunidae</taxon>
        <taxon>Portuninae</taxon>
        <taxon>Portunus</taxon>
    </lineage>
</organism>
<protein>
    <submittedName>
        <fullName evidence="2">Uncharacterized protein</fullName>
    </submittedName>
</protein>
<feature type="compositionally biased region" description="Acidic residues" evidence="1">
    <location>
        <begin position="13"/>
        <end position="23"/>
    </location>
</feature>
<feature type="compositionally biased region" description="Polar residues" evidence="1">
    <location>
        <begin position="36"/>
        <end position="45"/>
    </location>
</feature>
<feature type="compositionally biased region" description="Basic and acidic residues" evidence="1">
    <location>
        <begin position="54"/>
        <end position="66"/>
    </location>
</feature>
<dbReference type="Proteomes" id="UP000324222">
    <property type="component" value="Unassembled WGS sequence"/>
</dbReference>
<evidence type="ECO:0000313" key="3">
    <source>
        <dbReference type="Proteomes" id="UP000324222"/>
    </source>
</evidence>
<proteinExistence type="predicted"/>
<name>A0A5B7IS27_PORTR</name>
<feature type="region of interest" description="Disordered" evidence="1">
    <location>
        <begin position="1"/>
        <end position="75"/>
    </location>
</feature>
<dbReference type="EMBL" id="VSRR010066933">
    <property type="protein sequence ID" value="MPC84959.1"/>
    <property type="molecule type" value="Genomic_DNA"/>
</dbReference>
<comment type="caution">
    <text evidence="2">The sequence shown here is derived from an EMBL/GenBank/DDBJ whole genome shotgun (WGS) entry which is preliminary data.</text>
</comment>
<sequence length="87" mass="10027">MLPNSLRVTTGEDREEEEEEEEERQPRMKGEHSEPTSDMTGTSLSDFPPLQGPREGEREGTDRGIDSRPMVDATFPFQRVRVCRNFE</sequence>
<evidence type="ECO:0000256" key="1">
    <source>
        <dbReference type="SAM" id="MobiDB-lite"/>
    </source>
</evidence>
<accession>A0A5B7IS27</accession>
<evidence type="ECO:0000313" key="2">
    <source>
        <dbReference type="EMBL" id="MPC84959.1"/>
    </source>
</evidence>